<organism evidence="2 3">
    <name type="scientific">Dethiosulfatarculus sandiegensis</name>
    <dbReference type="NCBI Taxonomy" id="1429043"/>
    <lineage>
        <taxon>Bacteria</taxon>
        <taxon>Pseudomonadati</taxon>
        <taxon>Thermodesulfobacteriota</taxon>
        <taxon>Desulfarculia</taxon>
        <taxon>Desulfarculales</taxon>
        <taxon>Desulfarculaceae</taxon>
        <taxon>Dethiosulfatarculus</taxon>
    </lineage>
</organism>
<dbReference type="EMBL" id="AZAC01000003">
    <property type="protein sequence ID" value="KIX15360.1"/>
    <property type="molecule type" value="Genomic_DNA"/>
</dbReference>
<dbReference type="Pfam" id="PF00899">
    <property type="entry name" value="ThiF"/>
    <property type="match status" value="1"/>
</dbReference>
<evidence type="ECO:0000259" key="1">
    <source>
        <dbReference type="Pfam" id="PF00899"/>
    </source>
</evidence>
<dbReference type="GO" id="GO:0061503">
    <property type="term" value="F:tRNA threonylcarbamoyladenosine dehydratase"/>
    <property type="evidence" value="ECO:0007669"/>
    <property type="project" value="TreeGrafter"/>
</dbReference>
<dbReference type="GO" id="GO:0008641">
    <property type="term" value="F:ubiquitin-like modifier activating enzyme activity"/>
    <property type="evidence" value="ECO:0007669"/>
    <property type="project" value="InterPro"/>
</dbReference>
<dbReference type="GO" id="GO:0061504">
    <property type="term" value="P:cyclic threonylcarbamoyladenosine biosynthetic process"/>
    <property type="evidence" value="ECO:0007669"/>
    <property type="project" value="TreeGrafter"/>
</dbReference>
<dbReference type="PANTHER" id="PTHR43267">
    <property type="entry name" value="TRNA THREONYLCARBAMOYLADENOSINE DEHYDRATASE"/>
    <property type="match status" value="1"/>
</dbReference>
<dbReference type="InterPro" id="IPR035985">
    <property type="entry name" value="Ubiquitin-activating_enz"/>
</dbReference>
<dbReference type="InterPro" id="IPR000594">
    <property type="entry name" value="ThiF_NAD_FAD-bd"/>
</dbReference>
<dbReference type="InParanoid" id="A0A0D2K0W4"/>
<dbReference type="PANTHER" id="PTHR43267:SF1">
    <property type="entry name" value="TRNA THREONYLCARBAMOYLADENOSINE DEHYDRATASE"/>
    <property type="match status" value="1"/>
</dbReference>
<dbReference type="CDD" id="cd00757">
    <property type="entry name" value="ThiF_MoeB_HesA_family"/>
    <property type="match status" value="1"/>
</dbReference>
<dbReference type="Proteomes" id="UP000032233">
    <property type="component" value="Unassembled WGS sequence"/>
</dbReference>
<dbReference type="InterPro" id="IPR045886">
    <property type="entry name" value="ThiF/MoeB/HesA"/>
</dbReference>
<proteinExistence type="predicted"/>
<dbReference type="SUPFAM" id="SSF69572">
    <property type="entry name" value="Activating enzymes of the ubiquitin-like proteins"/>
    <property type="match status" value="1"/>
</dbReference>
<reference evidence="2 3" key="1">
    <citation type="submission" date="2013-11" db="EMBL/GenBank/DDBJ databases">
        <title>Metagenomic analysis of a methanogenic consortium involved in long chain n-alkane degradation.</title>
        <authorList>
            <person name="Davidova I.A."/>
            <person name="Callaghan A.V."/>
            <person name="Wawrik B."/>
            <person name="Pruitt S."/>
            <person name="Marks C."/>
            <person name="Duncan K.E."/>
            <person name="Suflita J.M."/>
        </authorList>
    </citation>
    <scope>NUCLEOTIDE SEQUENCE [LARGE SCALE GENOMIC DNA]</scope>
    <source>
        <strain evidence="2 3">SPR</strain>
    </source>
</reference>
<sequence length="290" mass="31419">MSRLKEADELKKYLSPFTEVHSQPGKNEFFSVNKNGLRELSKARKISLRQAMILCLENGIWPERFRSNRGSLTAAEQAKIVASSVAVLGAGGLGGYVVTLLARLGVGKLAICDGDVFEESNLNRQLLCNLETLGREKALCAAEVAVRINPAVQCTVFADWATSRNLPQILEGADVAMDCLDNLKARYELEAAAKALLIPYVHGALAGWEGFVMTVFPGDPGLAGLYGPDPVEKRDSAESVLGVPTPTPTWVATLQVAELTKVLLGRQSRDNHRLLHLDLTVPTVETLELA</sequence>
<dbReference type="AlphaFoldDB" id="A0A0D2K0W4"/>
<comment type="caution">
    <text evidence="2">The sequence shown here is derived from an EMBL/GenBank/DDBJ whole genome shotgun (WGS) entry which is preliminary data.</text>
</comment>
<evidence type="ECO:0000313" key="2">
    <source>
        <dbReference type="EMBL" id="KIX15360.1"/>
    </source>
</evidence>
<gene>
    <name evidence="2" type="ORF">X474_04410</name>
</gene>
<keyword evidence="3" id="KW-1185">Reference proteome</keyword>
<feature type="domain" description="THIF-type NAD/FAD binding fold" evidence="1">
    <location>
        <begin position="73"/>
        <end position="288"/>
    </location>
</feature>
<protein>
    <submittedName>
        <fullName evidence="2">Molybdopterin biosynthesis protein MoeB2</fullName>
    </submittedName>
</protein>
<accession>A0A0D2K0W4</accession>
<dbReference type="STRING" id="1429043.X474_04410"/>
<evidence type="ECO:0000313" key="3">
    <source>
        <dbReference type="Proteomes" id="UP000032233"/>
    </source>
</evidence>
<dbReference type="OrthoDB" id="9804286at2"/>
<dbReference type="RefSeq" id="WP_052514837.1">
    <property type="nucleotide sequence ID" value="NZ_AZAC01000003.1"/>
</dbReference>
<name>A0A0D2K0W4_9BACT</name>
<dbReference type="Gene3D" id="3.40.50.720">
    <property type="entry name" value="NAD(P)-binding Rossmann-like Domain"/>
    <property type="match status" value="1"/>
</dbReference>